<dbReference type="OrthoDB" id="10414993at2759"/>
<gene>
    <name evidence="2" type="ORF">CSKR_202259</name>
</gene>
<keyword evidence="1" id="KW-0732">Signal</keyword>
<dbReference type="AlphaFoldDB" id="A0A8T1LYR4"/>
<sequence>MTDRRTVLYLLACIAVQQIVSLTISEEEKTNLKAYKDYWGTFFLKARDFMNSIQPNTTILDAIRTDAENFDTITKNMIEFTNPTVKNETDRIKSFPKKLLGDVAGMTQTLENNTVVWIRTTTAVNNRRALNSRLHKIYQKLNRRFRNWKSKHILD</sequence>
<feature type="chain" id="PRO_5035881122" evidence="1">
    <location>
        <begin position="22"/>
        <end position="155"/>
    </location>
</feature>
<feature type="signal peptide" evidence="1">
    <location>
        <begin position="1"/>
        <end position="21"/>
    </location>
</feature>
<accession>A0A8T1LYR4</accession>
<dbReference type="Proteomes" id="UP000286415">
    <property type="component" value="Unassembled WGS sequence"/>
</dbReference>
<name>A0A8T1LYR4_CLOSI</name>
<evidence type="ECO:0000313" key="2">
    <source>
        <dbReference type="EMBL" id="KAG5441621.1"/>
    </source>
</evidence>
<evidence type="ECO:0000256" key="1">
    <source>
        <dbReference type="SAM" id="SignalP"/>
    </source>
</evidence>
<comment type="caution">
    <text evidence="2">The sequence shown here is derived from an EMBL/GenBank/DDBJ whole genome shotgun (WGS) entry which is preliminary data.</text>
</comment>
<proteinExistence type="predicted"/>
<keyword evidence="3" id="KW-1185">Reference proteome</keyword>
<evidence type="ECO:0000313" key="3">
    <source>
        <dbReference type="Proteomes" id="UP000286415"/>
    </source>
</evidence>
<dbReference type="EMBL" id="NIRI02000077">
    <property type="protein sequence ID" value="KAG5441621.1"/>
    <property type="molecule type" value="Genomic_DNA"/>
</dbReference>
<reference evidence="2 3" key="1">
    <citation type="journal article" date="2018" name="Biotechnol. Adv.">
        <title>Improved genomic resources and new bioinformatic workflow for the carcinogenic parasite Clonorchis sinensis: Biotechnological implications.</title>
        <authorList>
            <person name="Wang D."/>
            <person name="Korhonen P.K."/>
            <person name="Gasser R.B."/>
            <person name="Young N.D."/>
        </authorList>
    </citation>
    <scope>NUCLEOTIDE SEQUENCE [LARGE SCALE GENOMIC DNA]</scope>
    <source>
        <strain evidence="2">Cs-k2</strain>
    </source>
</reference>
<protein>
    <submittedName>
        <fullName evidence="2">Uncharacterized protein</fullName>
    </submittedName>
</protein>
<organism evidence="2 3">
    <name type="scientific">Clonorchis sinensis</name>
    <name type="common">Chinese liver fluke</name>
    <dbReference type="NCBI Taxonomy" id="79923"/>
    <lineage>
        <taxon>Eukaryota</taxon>
        <taxon>Metazoa</taxon>
        <taxon>Spiralia</taxon>
        <taxon>Lophotrochozoa</taxon>
        <taxon>Platyhelminthes</taxon>
        <taxon>Trematoda</taxon>
        <taxon>Digenea</taxon>
        <taxon>Opisthorchiida</taxon>
        <taxon>Opisthorchiata</taxon>
        <taxon>Opisthorchiidae</taxon>
        <taxon>Clonorchis</taxon>
    </lineage>
</organism>
<reference evidence="2 3" key="2">
    <citation type="journal article" date="2021" name="Genomics">
        <title>High-quality reference genome for Clonorchis sinensis.</title>
        <authorList>
            <person name="Young N.D."/>
            <person name="Stroehlein A.J."/>
            <person name="Kinkar L."/>
            <person name="Wang T."/>
            <person name="Sohn W.M."/>
            <person name="Chang B.C.H."/>
            <person name="Kaur P."/>
            <person name="Weisz D."/>
            <person name="Dudchenko O."/>
            <person name="Aiden E.L."/>
            <person name="Korhonen P.K."/>
            <person name="Gasser R.B."/>
        </authorList>
    </citation>
    <scope>NUCLEOTIDE SEQUENCE [LARGE SCALE GENOMIC DNA]</scope>
    <source>
        <strain evidence="2">Cs-k2</strain>
    </source>
</reference>